<dbReference type="Gene3D" id="3.40.50.1000">
    <property type="entry name" value="HAD superfamily/HAD-like"/>
    <property type="match status" value="1"/>
</dbReference>
<dbReference type="PANTHER" id="PTHR43434:SF1">
    <property type="entry name" value="PHOSPHOGLYCOLATE PHOSPHATASE"/>
    <property type="match status" value="1"/>
</dbReference>
<evidence type="ECO:0000256" key="3">
    <source>
        <dbReference type="ARBA" id="ARBA00006171"/>
    </source>
</evidence>
<dbReference type="RefSeq" id="WP_050724457.1">
    <property type="nucleotide sequence ID" value="NZ_CP012332.1"/>
</dbReference>
<keyword evidence="5" id="KW-0378">Hydrolase</keyword>
<dbReference type="SUPFAM" id="SSF56784">
    <property type="entry name" value="HAD-like"/>
    <property type="match status" value="1"/>
</dbReference>
<dbReference type="STRING" id="1391653.AKJ08_0331"/>
<dbReference type="OrthoDB" id="9781769at2"/>
<dbReference type="EMBL" id="CP012332">
    <property type="protein sequence ID" value="AKU89944.1"/>
    <property type="molecule type" value="Genomic_DNA"/>
</dbReference>
<proteinExistence type="inferred from homology"/>
<accession>A0A0K1PA00</accession>
<dbReference type="Proteomes" id="UP000055590">
    <property type="component" value="Chromosome"/>
</dbReference>
<organism evidence="5 6">
    <name type="scientific">Vulgatibacter incomptus</name>
    <dbReference type="NCBI Taxonomy" id="1391653"/>
    <lineage>
        <taxon>Bacteria</taxon>
        <taxon>Pseudomonadati</taxon>
        <taxon>Myxococcota</taxon>
        <taxon>Myxococcia</taxon>
        <taxon>Myxococcales</taxon>
        <taxon>Cystobacterineae</taxon>
        <taxon>Vulgatibacteraceae</taxon>
        <taxon>Vulgatibacter</taxon>
    </lineage>
</organism>
<name>A0A0K1PA00_9BACT</name>
<dbReference type="SFLD" id="SFLDS00003">
    <property type="entry name" value="Haloacid_Dehalogenase"/>
    <property type="match status" value="1"/>
</dbReference>
<dbReference type="InterPro" id="IPR023214">
    <property type="entry name" value="HAD_sf"/>
</dbReference>
<keyword evidence="6" id="KW-1185">Reference proteome</keyword>
<dbReference type="Pfam" id="PF00702">
    <property type="entry name" value="Hydrolase"/>
    <property type="match status" value="1"/>
</dbReference>
<dbReference type="KEGG" id="vin:AKJ08_0331"/>
<dbReference type="AlphaFoldDB" id="A0A0K1PA00"/>
<dbReference type="PANTHER" id="PTHR43434">
    <property type="entry name" value="PHOSPHOGLYCOLATE PHOSPHATASE"/>
    <property type="match status" value="1"/>
</dbReference>
<dbReference type="GO" id="GO:0008967">
    <property type="term" value="F:phosphoglycolate phosphatase activity"/>
    <property type="evidence" value="ECO:0007669"/>
    <property type="project" value="UniProtKB-EC"/>
</dbReference>
<protein>
    <recommendedName>
        <fullName evidence="4">phosphoglycolate phosphatase</fullName>
        <ecNumber evidence="4">3.1.3.18</ecNumber>
    </recommendedName>
</protein>
<dbReference type="InterPro" id="IPR050155">
    <property type="entry name" value="HAD-like_hydrolase_sf"/>
</dbReference>
<evidence type="ECO:0000256" key="1">
    <source>
        <dbReference type="ARBA" id="ARBA00000830"/>
    </source>
</evidence>
<dbReference type="PROSITE" id="PS01228">
    <property type="entry name" value="COF_1"/>
    <property type="match status" value="1"/>
</dbReference>
<dbReference type="GO" id="GO:0006281">
    <property type="term" value="P:DNA repair"/>
    <property type="evidence" value="ECO:0007669"/>
    <property type="project" value="TreeGrafter"/>
</dbReference>
<dbReference type="InterPro" id="IPR023198">
    <property type="entry name" value="PGP-like_dom2"/>
</dbReference>
<comment type="catalytic activity">
    <reaction evidence="1">
        <text>2-phosphoglycolate + H2O = glycolate + phosphate</text>
        <dbReference type="Rhea" id="RHEA:14369"/>
        <dbReference type="ChEBI" id="CHEBI:15377"/>
        <dbReference type="ChEBI" id="CHEBI:29805"/>
        <dbReference type="ChEBI" id="CHEBI:43474"/>
        <dbReference type="ChEBI" id="CHEBI:58033"/>
        <dbReference type="EC" id="3.1.3.18"/>
    </reaction>
</comment>
<dbReference type="EC" id="3.1.3.18" evidence="4"/>
<dbReference type="InterPro" id="IPR036412">
    <property type="entry name" value="HAD-like_sf"/>
</dbReference>
<evidence type="ECO:0000313" key="6">
    <source>
        <dbReference type="Proteomes" id="UP000055590"/>
    </source>
</evidence>
<gene>
    <name evidence="5" type="ORF">AKJ08_0331</name>
</gene>
<dbReference type="Gene3D" id="1.10.150.240">
    <property type="entry name" value="Putative phosphatase, domain 2"/>
    <property type="match status" value="1"/>
</dbReference>
<comment type="pathway">
    <text evidence="2">Organic acid metabolism; glycolate biosynthesis; glycolate from 2-phosphoglycolate: step 1/1.</text>
</comment>
<evidence type="ECO:0000313" key="5">
    <source>
        <dbReference type="EMBL" id="AKU89944.1"/>
    </source>
</evidence>
<dbReference type="SFLD" id="SFLDG01129">
    <property type="entry name" value="C1.5:_HAD__Beta-PGM__Phosphata"/>
    <property type="match status" value="1"/>
</dbReference>
<comment type="similarity">
    <text evidence="3">Belongs to the HAD-like hydrolase superfamily. CbbY/CbbZ/Gph/YieH family.</text>
</comment>
<evidence type="ECO:0000256" key="4">
    <source>
        <dbReference type="ARBA" id="ARBA00013078"/>
    </source>
</evidence>
<reference evidence="5 6" key="1">
    <citation type="submission" date="2015-08" db="EMBL/GenBank/DDBJ databases">
        <authorList>
            <person name="Babu N.S."/>
            <person name="Beckwith C.J."/>
            <person name="Beseler K.G."/>
            <person name="Brison A."/>
            <person name="Carone J.V."/>
            <person name="Caskin T.P."/>
            <person name="Diamond M."/>
            <person name="Durham M.E."/>
            <person name="Foxe J.M."/>
            <person name="Go M."/>
            <person name="Henderson B.A."/>
            <person name="Jones I.B."/>
            <person name="McGettigan J.A."/>
            <person name="Micheletti S.J."/>
            <person name="Nasrallah M.E."/>
            <person name="Ortiz D."/>
            <person name="Piller C.R."/>
            <person name="Privatt S.R."/>
            <person name="Schneider S.L."/>
            <person name="Sharp S."/>
            <person name="Smith T.C."/>
            <person name="Stanton J.D."/>
            <person name="Ullery H.E."/>
            <person name="Wilson R.J."/>
            <person name="Serrano M.G."/>
            <person name="Buck G."/>
            <person name="Lee V."/>
            <person name="Wang Y."/>
            <person name="Carvalho R."/>
            <person name="Voegtly L."/>
            <person name="Shi R."/>
            <person name="Duckworth R."/>
            <person name="Johnson A."/>
            <person name="Loviza R."/>
            <person name="Walstead R."/>
            <person name="Shah Z."/>
            <person name="Kiflezghi M."/>
            <person name="Wade K."/>
            <person name="Ball S.L."/>
            <person name="Bradley K.W."/>
            <person name="Asai D.J."/>
            <person name="Bowman C.A."/>
            <person name="Russell D.A."/>
            <person name="Pope W.H."/>
            <person name="Jacobs-Sera D."/>
            <person name="Hendrix R.W."/>
            <person name="Hatfull G.F."/>
        </authorList>
    </citation>
    <scope>NUCLEOTIDE SEQUENCE [LARGE SCALE GENOMIC DNA]</scope>
    <source>
        <strain evidence="5 6">DSM 27710</strain>
    </source>
</reference>
<evidence type="ECO:0000256" key="2">
    <source>
        <dbReference type="ARBA" id="ARBA00004818"/>
    </source>
</evidence>
<sequence length="233" mass="24752">MRSSRPDRNTVLLFDIDGTLVSTGGCGRRAIERAFERAFGRKGEFSFPFDGMTDRAIVRQALMGSGLPADEATIDGFLPVYIATLEEEVAVAPWYRLHHGMREAVETAASRSGFAVGLGTGNVKDGARVKLQRVGIHDAFRFGGFGCDHEERPALIRRGAERGAEQLGVPLSECRVVIIGDTPKDIAAARAMGAESIGVGTGSFGPAQLLACGATHAFRDFSQDGALDALLVG</sequence>